<evidence type="ECO:0000313" key="3">
    <source>
        <dbReference type="Proteomes" id="UP001142372"/>
    </source>
</evidence>
<dbReference type="RefSeq" id="WP_271178197.1">
    <property type="nucleotide sequence ID" value="NZ_BAAAJO010000003.1"/>
</dbReference>
<name>A0A9W6M1C0_9MICO</name>
<evidence type="ECO:0000256" key="1">
    <source>
        <dbReference type="SAM" id="Phobius"/>
    </source>
</evidence>
<reference evidence="2" key="1">
    <citation type="journal article" date="2014" name="Int. J. Syst. Evol. Microbiol.">
        <title>Complete genome sequence of Corynebacterium casei LMG S-19264T (=DSM 44701T), isolated from a smear-ripened cheese.</title>
        <authorList>
            <consortium name="US DOE Joint Genome Institute (JGI-PGF)"/>
            <person name="Walter F."/>
            <person name="Albersmeier A."/>
            <person name="Kalinowski J."/>
            <person name="Ruckert C."/>
        </authorList>
    </citation>
    <scope>NUCLEOTIDE SEQUENCE</scope>
    <source>
        <strain evidence="2">VKM Ac-1401</strain>
    </source>
</reference>
<accession>A0A9W6M1C0</accession>
<proteinExistence type="predicted"/>
<gene>
    <name evidence="2" type="ORF">GCM10017584_31380</name>
</gene>
<protein>
    <submittedName>
        <fullName evidence="2">Uncharacterized protein</fullName>
    </submittedName>
</protein>
<dbReference type="Proteomes" id="UP001142372">
    <property type="component" value="Unassembled WGS sequence"/>
</dbReference>
<keyword evidence="1" id="KW-0472">Membrane</keyword>
<keyword evidence="1" id="KW-0812">Transmembrane</keyword>
<keyword evidence="3" id="KW-1185">Reference proteome</keyword>
<feature type="transmembrane region" description="Helical" evidence="1">
    <location>
        <begin position="28"/>
        <end position="49"/>
    </location>
</feature>
<dbReference type="EMBL" id="BSEN01000015">
    <property type="protein sequence ID" value="GLJ77564.1"/>
    <property type="molecule type" value="Genomic_DNA"/>
</dbReference>
<evidence type="ECO:0000313" key="2">
    <source>
        <dbReference type="EMBL" id="GLJ77564.1"/>
    </source>
</evidence>
<dbReference type="AlphaFoldDB" id="A0A9W6M1C0"/>
<comment type="caution">
    <text evidence="2">The sequence shown here is derived from an EMBL/GenBank/DDBJ whole genome shotgun (WGS) entry which is preliminary data.</text>
</comment>
<reference evidence="2" key="2">
    <citation type="submission" date="2023-01" db="EMBL/GenBank/DDBJ databases">
        <authorList>
            <person name="Sun Q."/>
            <person name="Evtushenko L."/>
        </authorList>
    </citation>
    <scope>NUCLEOTIDE SEQUENCE</scope>
    <source>
        <strain evidence="2">VKM Ac-1401</strain>
    </source>
</reference>
<keyword evidence="1" id="KW-1133">Transmembrane helix</keyword>
<sequence>MSPAEVNSELRAELQQEIDDNRRSEYRLLPYASIAVVVLAAIIVVRVVFFS</sequence>
<organism evidence="2 3">
    <name type="scientific">Leifsonia poae</name>
    <dbReference type="NCBI Taxonomy" id="110933"/>
    <lineage>
        <taxon>Bacteria</taxon>
        <taxon>Bacillati</taxon>
        <taxon>Actinomycetota</taxon>
        <taxon>Actinomycetes</taxon>
        <taxon>Micrococcales</taxon>
        <taxon>Microbacteriaceae</taxon>
        <taxon>Leifsonia</taxon>
    </lineage>
</organism>